<keyword evidence="1 4" id="KW-0808">Transferase</keyword>
<dbReference type="OrthoDB" id="9805924at2"/>
<evidence type="ECO:0000313" key="4">
    <source>
        <dbReference type="EMBL" id="ALE02273.1"/>
    </source>
</evidence>
<name>A0A0M5KWE1_9GAMM</name>
<feature type="domain" description="N-acetyltransferase" evidence="3">
    <location>
        <begin position="1"/>
        <end position="147"/>
    </location>
</feature>
<keyword evidence="5" id="KW-1185">Reference proteome</keyword>
<dbReference type="PANTHER" id="PTHR10545">
    <property type="entry name" value="DIAMINE N-ACETYLTRANSFERASE"/>
    <property type="match status" value="1"/>
</dbReference>
<dbReference type="AlphaFoldDB" id="A0A0M5KWE1"/>
<dbReference type="Proteomes" id="UP000068905">
    <property type="component" value="Chromosome"/>
</dbReference>
<dbReference type="PANTHER" id="PTHR10545:SF29">
    <property type="entry name" value="GH14572P-RELATED"/>
    <property type="match status" value="1"/>
</dbReference>
<evidence type="ECO:0000256" key="2">
    <source>
        <dbReference type="ARBA" id="ARBA00023315"/>
    </source>
</evidence>
<evidence type="ECO:0000313" key="5">
    <source>
        <dbReference type="Proteomes" id="UP000068905"/>
    </source>
</evidence>
<evidence type="ECO:0000259" key="3">
    <source>
        <dbReference type="PROSITE" id="PS51186"/>
    </source>
</evidence>
<gene>
    <name evidence="4" type="ORF">W908_06850</name>
</gene>
<dbReference type="CDD" id="cd04301">
    <property type="entry name" value="NAT_SF"/>
    <property type="match status" value="1"/>
</dbReference>
<dbReference type="InterPro" id="IPR000182">
    <property type="entry name" value="GNAT_dom"/>
</dbReference>
<reference evidence="4 5" key="1">
    <citation type="journal article" date="2015" name="Genome Announc.">
        <title>Genome Sequence of 'Candidatus Thioglobus singularis' Strain PS1, a Mixotroph from the SUP05 Clade of Marine Gammaproteobacteria.</title>
        <authorList>
            <person name="Marshall K.T."/>
            <person name="Morris R.M."/>
        </authorList>
    </citation>
    <scope>NUCLEOTIDE SEQUENCE [LARGE SCALE GENOMIC DNA]</scope>
    <source>
        <strain evidence="4 5">PS1</strain>
    </source>
</reference>
<dbReference type="KEGG" id="tsn:W908_06850"/>
<organism evidence="4 5">
    <name type="scientific">Candidatus Pseudothioglobus singularis PS1</name>
    <dbReference type="NCBI Taxonomy" id="1125411"/>
    <lineage>
        <taxon>Bacteria</taxon>
        <taxon>Pseudomonadati</taxon>
        <taxon>Pseudomonadota</taxon>
        <taxon>Gammaproteobacteria</taxon>
        <taxon>Candidatus Pseudothioglobaceae</taxon>
        <taxon>Candidatus Pseudothioglobus</taxon>
    </lineage>
</organism>
<dbReference type="SUPFAM" id="SSF55729">
    <property type="entry name" value="Acyl-CoA N-acyltransferases (Nat)"/>
    <property type="match status" value="1"/>
</dbReference>
<keyword evidence="2" id="KW-0012">Acyltransferase</keyword>
<sequence>MNVESLIRTDKEYWSKLYHGYANFYKMPMNSDILDEVWDWIFNPDIKFYAIGVKSEQGELIGFMHFREMPSPLRGIFVGFLDDLFVRPDFRGSGAVQLLFKDLKLQAQKNGWPYVRWITASDNQRARAVYDQISETIDFVTYQMHTQ</sequence>
<dbReference type="RefSeq" id="WP_053820474.1">
    <property type="nucleotide sequence ID" value="NZ_CP006911.1"/>
</dbReference>
<dbReference type="Gene3D" id="3.40.630.30">
    <property type="match status" value="1"/>
</dbReference>
<dbReference type="GO" id="GO:0008080">
    <property type="term" value="F:N-acetyltransferase activity"/>
    <property type="evidence" value="ECO:0007669"/>
    <property type="project" value="TreeGrafter"/>
</dbReference>
<protein>
    <submittedName>
        <fullName evidence="4">Acetyltransferase</fullName>
    </submittedName>
</protein>
<evidence type="ECO:0000256" key="1">
    <source>
        <dbReference type="ARBA" id="ARBA00022679"/>
    </source>
</evidence>
<proteinExistence type="predicted"/>
<dbReference type="EMBL" id="CP006911">
    <property type="protein sequence ID" value="ALE02273.1"/>
    <property type="molecule type" value="Genomic_DNA"/>
</dbReference>
<dbReference type="STRING" id="1125411.W908_06850"/>
<dbReference type="Pfam" id="PF00583">
    <property type="entry name" value="Acetyltransf_1"/>
    <property type="match status" value="1"/>
</dbReference>
<accession>A0A0M5KWE1</accession>
<dbReference type="InterPro" id="IPR016181">
    <property type="entry name" value="Acyl_CoA_acyltransferase"/>
</dbReference>
<dbReference type="PROSITE" id="PS51186">
    <property type="entry name" value="GNAT"/>
    <property type="match status" value="1"/>
</dbReference>
<dbReference type="InterPro" id="IPR051016">
    <property type="entry name" value="Diverse_Substrate_AcTransf"/>
</dbReference>